<evidence type="ECO:0000256" key="8">
    <source>
        <dbReference type="SAM" id="Phobius"/>
    </source>
</evidence>
<evidence type="ECO:0000256" key="3">
    <source>
        <dbReference type="ARBA" id="ARBA00022448"/>
    </source>
</evidence>
<keyword evidence="5 8" id="KW-0812">Transmembrane</keyword>
<dbReference type="PANTHER" id="PTHR43271">
    <property type="entry name" value="BLL2771 PROTEIN"/>
    <property type="match status" value="1"/>
</dbReference>
<evidence type="ECO:0000256" key="1">
    <source>
        <dbReference type="ARBA" id="ARBA00004651"/>
    </source>
</evidence>
<dbReference type="CDD" id="cd17324">
    <property type="entry name" value="MFS_NepI_like"/>
    <property type="match status" value="1"/>
</dbReference>
<feature type="transmembrane region" description="Helical" evidence="8">
    <location>
        <begin position="114"/>
        <end position="136"/>
    </location>
</feature>
<evidence type="ECO:0000256" key="6">
    <source>
        <dbReference type="ARBA" id="ARBA00022989"/>
    </source>
</evidence>
<feature type="transmembrane region" description="Helical" evidence="8">
    <location>
        <begin position="258"/>
        <end position="280"/>
    </location>
</feature>
<evidence type="ECO:0000256" key="4">
    <source>
        <dbReference type="ARBA" id="ARBA00022475"/>
    </source>
</evidence>
<name>A0ABQ5UD94_9HYPH</name>
<protein>
    <submittedName>
        <fullName evidence="10">MFS transporter</fullName>
    </submittedName>
</protein>
<keyword evidence="4" id="KW-1003">Cell membrane</keyword>
<organism evidence="10 11">
    <name type="scientific">Devosia yakushimensis</name>
    <dbReference type="NCBI Taxonomy" id="470028"/>
    <lineage>
        <taxon>Bacteria</taxon>
        <taxon>Pseudomonadati</taxon>
        <taxon>Pseudomonadota</taxon>
        <taxon>Alphaproteobacteria</taxon>
        <taxon>Hyphomicrobiales</taxon>
        <taxon>Devosiaceae</taxon>
        <taxon>Devosia</taxon>
    </lineage>
</organism>
<keyword evidence="6 8" id="KW-1133">Transmembrane helix</keyword>
<comment type="caution">
    <text evidence="10">The sequence shown here is derived from an EMBL/GenBank/DDBJ whole genome shotgun (WGS) entry which is preliminary data.</text>
</comment>
<dbReference type="InterPro" id="IPR005829">
    <property type="entry name" value="Sugar_transporter_CS"/>
</dbReference>
<feature type="transmembrane region" description="Helical" evidence="8">
    <location>
        <begin position="378"/>
        <end position="399"/>
    </location>
</feature>
<dbReference type="EMBL" id="BSNG01000001">
    <property type="protein sequence ID" value="GLQ10057.1"/>
    <property type="molecule type" value="Genomic_DNA"/>
</dbReference>
<dbReference type="PROSITE" id="PS00216">
    <property type="entry name" value="SUGAR_TRANSPORT_1"/>
    <property type="match status" value="1"/>
</dbReference>
<feature type="transmembrane region" description="Helical" evidence="8">
    <location>
        <begin position="23"/>
        <end position="41"/>
    </location>
</feature>
<dbReference type="InterPro" id="IPR036259">
    <property type="entry name" value="MFS_trans_sf"/>
</dbReference>
<evidence type="ECO:0000313" key="10">
    <source>
        <dbReference type="EMBL" id="GLQ10057.1"/>
    </source>
</evidence>
<dbReference type="Gene3D" id="1.20.1250.20">
    <property type="entry name" value="MFS general substrate transporter like domains"/>
    <property type="match status" value="1"/>
</dbReference>
<feature type="transmembrane region" description="Helical" evidence="8">
    <location>
        <begin position="61"/>
        <end position="80"/>
    </location>
</feature>
<dbReference type="Proteomes" id="UP001161406">
    <property type="component" value="Unassembled WGS sequence"/>
</dbReference>
<gene>
    <name evidence="10" type="ORF">GCM10007913_19890</name>
</gene>
<feature type="transmembrane region" description="Helical" evidence="8">
    <location>
        <begin position="292"/>
        <end position="309"/>
    </location>
</feature>
<evidence type="ECO:0000256" key="2">
    <source>
        <dbReference type="ARBA" id="ARBA00008335"/>
    </source>
</evidence>
<dbReference type="InterPro" id="IPR020846">
    <property type="entry name" value="MFS_dom"/>
</dbReference>
<dbReference type="InterPro" id="IPR011701">
    <property type="entry name" value="MFS"/>
</dbReference>
<feature type="transmembrane region" description="Helical" evidence="8">
    <location>
        <begin position="225"/>
        <end position="246"/>
    </location>
</feature>
<feature type="transmembrane region" description="Helical" evidence="8">
    <location>
        <begin position="148"/>
        <end position="169"/>
    </location>
</feature>
<reference evidence="10" key="2">
    <citation type="submission" date="2023-01" db="EMBL/GenBank/DDBJ databases">
        <title>Draft genome sequence of Devosia yakushimensis strain NBRC 103855.</title>
        <authorList>
            <person name="Sun Q."/>
            <person name="Mori K."/>
        </authorList>
    </citation>
    <scope>NUCLEOTIDE SEQUENCE</scope>
    <source>
        <strain evidence="10">NBRC 103855</strain>
    </source>
</reference>
<feature type="transmembrane region" description="Helical" evidence="8">
    <location>
        <begin position="350"/>
        <end position="372"/>
    </location>
</feature>
<evidence type="ECO:0000256" key="5">
    <source>
        <dbReference type="ARBA" id="ARBA00022692"/>
    </source>
</evidence>
<evidence type="ECO:0000256" key="7">
    <source>
        <dbReference type="ARBA" id="ARBA00023136"/>
    </source>
</evidence>
<dbReference type="SUPFAM" id="SSF103473">
    <property type="entry name" value="MFS general substrate transporter"/>
    <property type="match status" value="1"/>
</dbReference>
<comment type="subcellular location">
    <subcellularLocation>
        <location evidence="1">Cell membrane</location>
        <topology evidence="1">Multi-pass membrane protein</topology>
    </subcellularLocation>
</comment>
<accession>A0ABQ5UD94</accession>
<evidence type="ECO:0000259" key="9">
    <source>
        <dbReference type="PROSITE" id="PS50850"/>
    </source>
</evidence>
<keyword evidence="7 8" id="KW-0472">Membrane</keyword>
<feature type="transmembrane region" description="Helical" evidence="8">
    <location>
        <begin position="315"/>
        <end position="338"/>
    </location>
</feature>
<evidence type="ECO:0000313" key="11">
    <source>
        <dbReference type="Proteomes" id="UP001161406"/>
    </source>
</evidence>
<feature type="transmembrane region" description="Helical" evidence="8">
    <location>
        <begin position="89"/>
        <end position="108"/>
    </location>
</feature>
<feature type="transmembrane region" description="Helical" evidence="8">
    <location>
        <begin position="175"/>
        <end position="197"/>
    </location>
</feature>
<dbReference type="PROSITE" id="PS50850">
    <property type="entry name" value="MFS"/>
    <property type="match status" value="1"/>
</dbReference>
<sequence length="416" mass="43605">MAADMSSGLPTTIKRGTPAFRRANIAFFLSAFAIFASLYSVQPLLPIFAEEFGLDAGASSLALSATTATLAIALLLASWVSDRLGRRTLMVWAIVLTAGLGLLLPLAPNWTTLLAIRTLIGLTLSGLPAVAMVYLAEEMDPDALGFSMGLYIGGTAIGGMAGRLVSGILADWLGWRPALAILGAAIAVAALVVIVLLPRPHNSARNRLSAGDLVRLIVLQFRDKGLPWLFLSAFLLMGSFVTLYNYAGFRLALPPFSLSHTAISAIFVVYLLGSFSSAWAGGLAQRLGRRKVFWAMVLTMGIGVFLTIVPSTPVIIAGLAIATMGYFAAHGIASAWVARRALVGRAQASAIYLFAYYLGSSVLGTLGGYAWVAWGWTGVMLVSGGAIVAAMLVAIRLMALPPLPIAEKPAAPPAGV</sequence>
<comment type="similarity">
    <text evidence="2">Belongs to the major facilitator superfamily.</text>
</comment>
<dbReference type="PANTHER" id="PTHR43271:SF1">
    <property type="entry name" value="INNER MEMBRANE TRANSPORT PROTEIN YNFM"/>
    <property type="match status" value="1"/>
</dbReference>
<keyword evidence="3" id="KW-0813">Transport</keyword>
<reference evidence="10" key="1">
    <citation type="journal article" date="2014" name="Int. J. Syst. Evol. Microbiol.">
        <title>Complete genome of a new Firmicutes species belonging to the dominant human colonic microbiota ('Ruminococcus bicirculans') reveals two chromosomes and a selective capacity to utilize plant glucans.</title>
        <authorList>
            <consortium name="NISC Comparative Sequencing Program"/>
            <person name="Wegmann U."/>
            <person name="Louis P."/>
            <person name="Goesmann A."/>
            <person name="Henrissat B."/>
            <person name="Duncan S.H."/>
            <person name="Flint H.J."/>
        </authorList>
    </citation>
    <scope>NUCLEOTIDE SEQUENCE</scope>
    <source>
        <strain evidence="10">NBRC 103855</strain>
    </source>
</reference>
<dbReference type="Pfam" id="PF07690">
    <property type="entry name" value="MFS_1"/>
    <property type="match status" value="1"/>
</dbReference>
<feature type="domain" description="Major facilitator superfamily (MFS) profile" evidence="9">
    <location>
        <begin position="19"/>
        <end position="402"/>
    </location>
</feature>
<keyword evidence="11" id="KW-1185">Reference proteome</keyword>
<proteinExistence type="inferred from homology"/>